<gene>
    <name evidence="2" type="ORF">QWY81_17470</name>
</gene>
<dbReference type="EMBL" id="JAUFQH010000019">
    <property type="protein sequence ID" value="MDN3621260.1"/>
    <property type="molecule type" value="Genomic_DNA"/>
</dbReference>
<protein>
    <recommendedName>
        <fullName evidence="4">Outermembrane protein</fullName>
    </recommendedName>
</protein>
<evidence type="ECO:0000256" key="1">
    <source>
        <dbReference type="SAM" id="SignalP"/>
    </source>
</evidence>
<organism evidence="2 3">
    <name type="scientific">Polaribacter sejongensis</name>
    <dbReference type="NCBI Taxonomy" id="985043"/>
    <lineage>
        <taxon>Bacteria</taxon>
        <taxon>Pseudomonadati</taxon>
        <taxon>Bacteroidota</taxon>
        <taxon>Flavobacteriia</taxon>
        <taxon>Flavobacteriales</taxon>
        <taxon>Flavobacteriaceae</taxon>
    </lineage>
</organism>
<sequence length="286" mass="33108">MKTKVIIGSFLLMSICSFSQENSTENIDNLKNVEKITNKGKFFFYWGWNRANYSDSDIHFTGDNDSYDFTLRNVKAKDRQTPFSFNDYLNPGRITIPQNNYRIGYFLKENYTISIGVDHMKYVMVADQTVKIDGEINAGTPFDGVYNNDNQILSEDFLQLEHTDGLNYVNVEFRRFDEIGHLIGLNHKNFQINLTEGLGAGILYPRTDIKLFDQERHDEFHIAGYGSSAVIGLNLTFFKYFYIQSDLKFGYIYMPDVKTTYNPNDGASQSFTFFQRNILIGGRFHL</sequence>
<accession>A0AAJ1R107</accession>
<evidence type="ECO:0008006" key="4">
    <source>
        <dbReference type="Google" id="ProtNLM"/>
    </source>
</evidence>
<dbReference type="AlphaFoldDB" id="A0AAJ1R107"/>
<evidence type="ECO:0000313" key="3">
    <source>
        <dbReference type="Proteomes" id="UP001228636"/>
    </source>
</evidence>
<comment type="caution">
    <text evidence="2">The sequence shown here is derived from an EMBL/GenBank/DDBJ whole genome shotgun (WGS) entry which is preliminary data.</text>
</comment>
<name>A0AAJ1R107_9FLAO</name>
<keyword evidence="1" id="KW-0732">Signal</keyword>
<reference evidence="2 3" key="1">
    <citation type="journal article" date="2014" name="Int. J. Syst. Evol. Microbiol.">
        <title>Complete genome sequence of Corynebacterium casei LMG S-19264T (=DSM 44701T), isolated from a smear-ripened cheese.</title>
        <authorList>
            <consortium name="US DOE Joint Genome Institute (JGI-PGF)"/>
            <person name="Walter F."/>
            <person name="Albersmeier A."/>
            <person name="Kalinowski J."/>
            <person name="Ruckert C."/>
        </authorList>
    </citation>
    <scope>NUCLEOTIDE SEQUENCE [LARGE SCALE GENOMIC DNA]</scope>
    <source>
        <strain evidence="2 3">CECT 8670</strain>
    </source>
</reference>
<feature type="chain" id="PRO_5042553590" description="Outermembrane protein" evidence="1">
    <location>
        <begin position="20"/>
        <end position="286"/>
    </location>
</feature>
<dbReference type="Proteomes" id="UP001228636">
    <property type="component" value="Unassembled WGS sequence"/>
</dbReference>
<feature type="signal peptide" evidence="1">
    <location>
        <begin position="1"/>
        <end position="19"/>
    </location>
</feature>
<evidence type="ECO:0000313" key="2">
    <source>
        <dbReference type="EMBL" id="MDN3621260.1"/>
    </source>
</evidence>
<proteinExistence type="predicted"/>